<evidence type="ECO:0000313" key="4">
    <source>
        <dbReference type="Proteomes" id="UP000054845"/>
    </source>
</evidence>
<dbReference type="GO" id="GO:0016740">
    <property type="term" value="F:transferase activity"/>
    <property type="evidence" value="ECO:0007669"/>
    <property type="project" value="UniProtKB-KW"/>
</dbReference>
<name>A0A0P1BNM7_9BASI</name>
<dbReference type="AlphaFoldDB" id="A0A0P1BNM7"/>
<dbReference type="SUPFAM" id="SSF52833">
    <property type="entry name" value="Thioredoxin-like"/>
    <property type="match status" value="1"/>
</dbReference>
<dbReference type="Gene3D" id="3.40.30.10">
    <property type="entry name" value="Glutaredoxin"/>
    <property type="match status" value="1"/>
</dbReference>
<feature type="domain" description="GST C-terminal" evidence="2">
    <location>
        <begin position="130"/>
        <end position="269"/>
    </location>
</feature>
<dbReference type="CDD" id="cd00570">
    <property type="entry name" value="GST_N_family"/>
    <property type="match status" value="1"/>
</dbReference>
<dbReference type="PROSITE" id="PS50405">
    <property type="entry name" value="GST_CTER"/>
    <property type="match status" value="1"/>
</dbReference>
<dbReference type="PANTHER" id="PTHR43968">
    <property type="match status" value="1"/>
</dbReference>
<dbReference type="STRING" id="401625.A0A0P1BNM7"/>
<evidence type="ECO:0000313" key="3">
    <source>
        <dbReference type="EMBL" id="CEH18048.1"/>
    </source>
</evidence>
<dbReference type="GO" id="GO:0005737">
    <property type="term" value="C:cytoplasm"/>
    <property type="evidence" value="ECO:0007669"/>
    <property type="project" value="TreeGrafter"/>
</dbReference>
<dbReference type="Proteomes" id="UP000054845">
    <property type="component" value="Unassembled WGS sequence"/>
</dbReference>
<dbReference type="InterPro" id="IPR036249">
    <property type="entry name" value="Thioredoxin-like_sf"/>
</dbReference>
<sequence>MSTTSSSQPRHANGYHLQCTGQALETARRHEKDVEPSTGDEITLYGSCFCPFVHRAWITLEVLGLPYKYVEVDPYAKPASLLALNPKGLVPAVQVGPDPHNGLGESTVIMEYLAERSDSRGGALFPSIDRPFQRAQARLAADKINRTLLPAFYKYLQAQEVQRQVEAGREFLNGMTAFVESMQQGSGPFWDGTDKIGWADVMIAPWAIRAAIVLKHYRGFDMKADPDGRYEKWQSALLAHPAVKATTSTDELYLDSYARYAENRPNTSQVAEAINSGRGLP</sequence>
<dbReference type="InterPro" id="IPR004045">
    <property type="entry name" value="Glutathione_S-Trfase_N"/>
</dbReference>
<dbReference type="InterPro" id="IPR050983">
    <property type="entry name" value="GST_Omega/HSP26"/>
</dbReference>
<dbReference type="Gene3D" id="1.20.1050.10">
    <property type="match status" value="1"/>
</dbReference>
<accession>A0A0P1BNM7</accession>
<dbReference type="Pfam" id="PF13417">
    <property type="entry name" value="GST_N_3"/>
    <property type="match status" value="1"/>
</dbReference>
<feature type="domain" description="GST N-terminal" evidence="1">
    <location>
        <begin position="40"/>
        <end position="121"/>
    </location>
</feature>
<dbReference type="SUPFAM" id="SSF47616">
    <property type="entry name" value="GST C-terminal domain-like"/>
    <property type="match status" value="1"/>
</dbReference>
<dbReference type="InterPro" id="IPR040079">
    <property type="entry name" value="Glutathione_S-Trfase"/>
</dbReference>
<reference evidence="3 4" key="1">
    <citation type="submission" date="2014-09" db="EMBL/GenBank/DDBJ databases">
        <authorList>
            <person name="Magalhaes I.L.F."/>
            <person name="Oliveira U."/>
            <person name="Santos F.R."/>
            <person name="Vidigal T.H.D.A."/>
            <person name="Brescovit A.D."/>
            <person name="Santos A.J."/>
        </authorList>
    </citation>
    <scope>NUCLEOTIDE SEQUENCE [LARGE SCALE GENOMIC DNA]</scope>
</reference>
<dbReference type="InterPro" id="IPR010987">
    <property type="entry name" value="Glutathione-S-Trfase_C-like"/>
</dbReference>
<dbReference type="OrthoDB" id="4951845at2759"/>
<organism evidence="3 4">
    <name type="scientific">Ceraceosorus bombacis</name>
    <dbReference type="NCBI Taxonomy" id="401625"/>
    <lineage>
        <taxon>Eukaryota</taxon>
        <taxon>Fungi</taxon>
        <taxon>Dikarya</taxon>
        <taxon>Basidiomycota</taxon>
        <taxon>Ustilaginomycotina</taxon>
        <taxon>Exobasidiomycetes</taxon>
        <taxon>Ceraceosorales</taxon>
        <taxon>Ceraceosoraceae</taxon>
        <taxon>Ceraceosorus</taxon>
    </lineage>
</organism>
<dbReference type="EMBL" id="CCYA01000269">
    <property type="protein sequence ID" value="CEH18048.1"/>
    <property type="molecule type" value="Genomic_DNA"/>
</dbReference>
<protein>
    <submittedName>
        <fullName evidence="3">Glutathione S-transferase</fullName>
    </submittedName>
</protein>
<keyword evidence="3" id="KW-0808">Transferase</keyword>
<proteinExistence type="predicted"/>
<dbReference type="PROSITE" id="PS50404">
    <property type="entry name" value="GST_NTER"/>
    <property type="match status" value="1"/>
</dbReference>
<evidence type="ECO:0000259" key="2">
    <source>
        <dbReference type="PROSITE" id="PS50405"/>
    </source>
</evidence>
<dbReference type="SFLD" id="SFLDG00358">
    <property type="entry name" value="Main_(cytGST)"/>
    <property type="match status" value="1"/>
</dbReference>
<dbReference type="SFLD" id="SFLDS00019">
    <property type="entry name" value="Glutathione_Transferase_(cytos"/>
    <property type="match status" value="1"/>
</dbReference>
<evidence type="ECO:0000259" key="1">
    <source>
        <dbReference type="PROSITE" id="PS50404"/>
    </source>
</evidence>
<dbReference type="InterPro" id="IPR036282">
    <property type="entry name" value="Glutathione-S-Trfase_C_sf"/>
</dbReference>
<keyword evidence="4" id="KW-1185">Reference proteome</keyword>
<dbReference type="PANTHER" id="PTHR43968:SF6">
    <property type="entry name" value="GLUTATHIONE S-TRANSFERASE OMEGA"/>
    <property type="match status" value="1"/>
</dbReference>